<keyword evidence="2" id="KW-1185">Reference proteome</keyword>
<reference evidence="1 2" key="1">
    <citation type="submission" date="2020-12" db="EMBL/GenBank/DDBJ databases">
        <title>Comparative genomic insights into the epidemiology and virulence of plant pathogenic Pseudomonads from Turkey.</title>
        <authorList>
            <person name="Dillon M."/>
            <person name="Ruiz-Bedoya T."/>
            <person name="Bendalovic-Torma C."/>
            <person name="Guttman K.M."/>
            <person name="Kwak H."/>
            <person name="Middleton M.A."/>
            <person name="Wang P.W."/>
            <person name="Horuz S."/>
            <person name="Aysan Y."/>
            <person name="Guttman D.S."/>
        </authorList>
    </citation>
    <scope>NUCLEOTIDE SEQUENCE [LARGE SCALE GENOMIC DNA]</scope>
    <source>
        <strain evidence="1 2">S4_EA_3a</strain>
    </source>
</reference>
<gene>
    <name evidence="1" type="ORF">YA0849_08185</name>
</gene>
<dbReference type="RefSeq" id="WP_198731683.1">
    <property type="nucleotide sequence ID" value="NZ_JAEILD010000035.1"/>
</dbReference>
<protein>
    <recommendedName>
        <fullName evidence="3">DUF2513 domain-containing protein</fullName>
    </recommendedName>
</protein>
<comment type="caution">
    <text evidence="1">The sequence shown here is derived from an EMBL/GenBank/DDBJ whole genome shotgun (WGS) entry which is preliminary data.</text>
</comment>
<evidence type="ECO:0000313" key="2">
    <source>
        <dbReference type="Proteomes" id="UP000614123"/>
    </source>
</evidence>
<dbReference type="Proteomes" id="UP000614123">
    <property type="component" value="Unassembled WGS sequence"/>
</dbReference>
<sequence length="115" mass="12708">MVNQQAEKFDAAVINIFSHLRMSFPEPLFIKADSAGYTVVSKSAGDEDFGSGPGIDLSSDEKHFMACVQWLEQEGYIRHSGAGFNGFDGAVLTRRAIDLLGVQLRSFDPETYRDD</sequence>
<evidence type="ECO:0008006" key="3">
    <source>
        <dbReference type="Google" id="ProtNLM"/>
    </source>
</evidence>
<organism evidence="1 2">
    <name type="scientific">Pseudomonas veronii</name>
    <dbReference type="NCBI Taxonomy" id="76761"/>
    <lineage>
        <taxon>Bacteria</taxon>
        <taxon>Pseudomonadati</taxon>
        <taxon>Pseudomonadota</taxon>
        <taxon>Gammaproteobacteria</taxon>
        <taxon>Pseudomonadales</taxon>
        <taxon>Pseudomonadaceae</taxon>
        <taxon>Pseudomonas</taxon>
    </lineage>
</organism>
<name>A0ABS0VCX0_PSEVE</name>
<dbReference type="EMBL" id="JAEILD010000035">
    <property type="protein sequence ID" value="MBI6648987.1"/>
    <property type="molecule type" value="Genomic_DNA"/>
</dbReference>
<accession>A0ABS0VCX0</accession>
<proteinExistence type="predicted"/>
<evidence type="ECO:0000313" key="1">
    <source>
        <dbReference type="EMBL" id="MBI6648987.1"/>
    </source>
</evidence>